<dbReference type="Gene3D" id="2.80.10.50">
    <property type="match status" value="1"/>
</dbReference>
<reference evidence="4" key="1">
    <citation type="journal article" date="2019" name="Int. J. Syst. Evol. Microbiol.">
        <title>The Global Catalogue of Microorganisms (GCM) 10K type strain sequencing project: providing services to taxonomists for standard genome sequencing and annotation.</title>
        <authorList>
            <consortium name="The Broad Institute Genomics Platform"/>
            <consortium name="The Broad Institute Genome Sequencing Center for Infectious Disease"/>
            <person name="Wu L."/>
            <person name="Ma J."/>
        </authorList>
    </citation>
    <scope>NUCLEOTIDE SEQUENCE [LARGE SCALE GENOMIC DNA]</scope>
    <source>
        <strain evidence="4">CGMCC 4.1469</strain>
    </source>
</reference>
<keyword evidence="4" id="KW-1185">Reference proteome</keyword>
<accession>A0ABW1EPZ3</accession>
<feature type="signal peptide" evidence="1">
    <location>
        <begin position="1"/>
        <end position="26"/>
    </location>
</feature>
<gene>
    <name evidence="3" type="ORF">ACFP0N_02560</name>
</gene>
<dbReference type="EMBL" id="JBHSOD010000002">
    <property type="protein sequence ID" value="MFC5883865.1"/>
    <property type="molecule type" value="Genomic_DNA"/>
</dbReference>
<feature type="chain" id="PRO_5046007091" evidence="1">
    <location>
        <begin position="27"/>
        <end position="254"/>
    </location>
</feature>
<dbReference type="InterPro" id="IPR035992">
    <property type="entry name" value="Ricin_B-like_lectins"/>
</dbReference>
<dbReference type="SMART" id="SM00458">
    <property type="entry name" value="RICIN"/>
    <property type="match status" value="1"/>
</dbReference>
<comment type="caution">
    <text evidence="3">The sequence shown here is derived from an EMBL/GenBank/DDBJ whole genome shotgun (WGS) entry which is preliminary data.</text>
</comment>
<name>A0ABW1EPZ3_9ACTN</name>
<evidence type="ECO:0000256" key="1">
    <source>
        <dbReference type="SAM" id="SignalP"/>
    </source>
</evidence>
<dbReference type="RefSeq" id="WP_313763223.1">
    <property type="nucleotide sequence ID" value="NZ_BAAAVH010000108.1"/>
</dbReference>
<feature type="domain" description="Ricin B lectin" evidence="2">
    <location>
        <begin position="126"/>
        <end position="253"/>
    </location>
</feature>
<dbReference type="InterPro" id="IPR000772">
    <property type="entry name" value="Ricin_B_lectin"/>
</dbReference>
<evidence type="ECO:0000313" key="3">
    <source>
        <dbReference type="EMBL" id="MFC5883865.1"/>
    </source>
</evidence>
<dbReference type="Proteomes" id="UP001596067">
    <property type="component" value="Unassembled WGS sequence"/>
</dbReference>
<keyword evidence="1" id="KW-0732">Signal</keyword>
<organism evidence="3 4">
    <name type="scientific">Kitasatospora aburaviensis</name>
    <dbReference type="NCBI Taxonomy" id="67265"/>
    <lineage>
        <taxon>Bacteria</taxon>
        <taxon>Bacillati</taxon>
        <taxon>Actinomycetota</taxon>
        <taxon>Actinomycetes</taxon>
        <taxon>Kitasatosporales</taxon>
        <taxon>Streptomycetaceae</taxon>
        <taxon>Kitasatospora</taxon>
    </lineage>
</organism>
<proteinExistence type="predicted"/>
<evidence type="ECO:0000259" key="2">
    <source>
        <dbReference type="SMART" id="SM00458"/>
    </source>
</evidence>
<dbReference type="SUPFAM" id="SSF50370">
    <property type="entry name" value="Ricin B-like lectins"/>
    <property type="match status" value="1"/>
</dbReference>
<sequence>MRRIASLFATALLAGAAALTAPAASAAESPAPAAAQSAQSATTVPGPGGVGSCVESGASATCTGLDPMQTWSVGGTCAAWDFNTNMYTFSQAWSGTVRGDGSATATCFGMGWWWGGGVHFGSAVPGGPVGQVTGFAGKCLDVRGASMNNKTPTQIWDCLGNVNQQWKIGTDGTIRAVGVCLDIWDGRTGNGTQVHTGPCNGNIAQQWWVRGDGAIVNTKSGRCLDVRGFDSTNGNIVQIWDCNGTANQLWHLPV</sequence>
<protein>
    <submittedName>
        <fullName evidence="3">Ricin-type beta-trefoil lectin domain protein</fullName>
    </submittedName>
</protein>
<evidence type="ECO:0000313" key="4">
    <source>
        <dbReference type="Proteomes" id="UP001596067"/>
    </source>
</evidence>
<dbReference type="PROSITE" id="PS50231">
    <property type="entry name" value="RICIN_B_LECTIN"/>
    <property type="match status" value="1"/>
</dbReference>
<dbReference type="Pfam" id="PF00652">
    <property type="entry name" value="Ricin_B_lectin"/>
    <property type="match status" value="1"/>
</dbReference>